<dbReference type="InterPro" id="IPR043504">
    <property type="entry name" value="Peptidase_S1_PA_chymotrypsin"/>
</dbReference>
<dbReference type="GO" id="GO:0004252">
    <property type="term" value="F:serine-type endopeptidase activity"/>
    <property type="evidence" value="ECO:0007669"/>
    <property type="project" value="InterPro"/>
</dbReference>
<dbReference type="GO" id="GO:0006508">
    <property type="term" value="P:proteolysis"/>
    <property type="evidence" value="ECO:0007669"/>
    <property type="project" value="InterPro"/>
</dbReference>
<dbReference type="Pfam" id="PF00089">
    <property type="entry name" value="Trypsin"/>
    <property type="match status" value="1"/>
</dbReference>
<feature type="signal peptide" evidence="2">
    <location>
        <begin position="1"/>
        <end position="17"/>
    </location>
</feature>
<gene>
    <name evidence="4" type="ORF">CUN60_01075</name>
</gene>
<evidence type="ECO:0000256" key="2">
    <source>
        <dbReference type="SAM" id="SignalP"/>
    </source>
</evidence>
<dbReference type="Proteomes" id="UP000236655">
    <property type="component" value="Chromosome"/>
</dbReference>
<dbReference type="SMART" id="SM00020">
    <property type="entry name" value="Tryp_SPc"/>
    <property type="match status" value="1"/>
</dbReference>
<dbReference type="InterPro" id="IPR001254">
    <property type="entry name" value="Trypsin_dom"/>
</dbReference>
<dbReference type="Gene3D" id="2.40.10.10">
    <property type="entry name" value="Trypsin-like serine proteases"/>
    <property type="match status" value="1"/>
</dbReference>
<dbReference type="PROSITE" id="PS00134">
    <property type="entry name" value="TRYPSIN_HIS"/>
    <property type="match status" value="1"/>
</dbReference>
<dbReference type="PROSITE" id="PS51257">
    <property type="entry name" value="PROKAR_LIPOPROTEIN"/>
    <property type="match status" value="1"/>
</dbReference>
<dbReference type="KEGG" id="nba:CUN60_01075"/>
<keyword evidence="2" id="KW-0732">Signal</keyword>
<evidence type="ECO:0000313" key="5">
    <source>
        <dbReference type="Proteomes" id="UP000236655"/>
    </source>
</evidence>
<keyword evidence="1" id="KW-1015">Disulfide bond</keyword>
<evidence type="ECO:0000259" key="3">
    <source>
        <dbReference type="PROSITE" id="PS50240"/>
    </source>
</evidence>
<evidence type="ECO:0000313" key="4">
    <source>
        <dbReference type="EMBL" id="AUR50952.1"/>
    </source>
</evidence>
<dbReference type="AlphaFoldDB" id="A0A2I7N3D2"/>
<evidence type="ECO:0000256" key="1">
    <source>
        <dbReference type="ARBA" id="ARBA00023157"/>
    </source>
</evidence>
<accession>A0A2I7N3D2</accession>
<protein>
    <recommendedName>
        <fullName evidence="3">Peptidase S1 domain-containing protein</fullName>
    </recommendedName>
</protein>
<dbReference type="PROSITE" id="PS50240">
    <property type="entry name" value="TRYPSIN_DOM"/>
    <property type="match status" value="1"/>
</dbReference>
<proteinExistence type="predicted"/>
<dbReference type="EMBL" id="CP024847">
    <property type="protein sequence ID" value="AUR50952.1"/>
    <property type="molecule type" value="Genomic_DNA"/>
</dbReference>
<dbReference type="PANTHER" id="PTHR24276">
    <property type="entry name" value="POLYSERASE-RELATED"/>
    <property type="match status" value="1"/>
</dbReference>
<dbReference type="InterPro" id="IPR050430">
    <property type="entry name" value="Peptidase_S1"/>
</dbReference>
<sequence length="331" mass="35194">MKNIMKIKKNLMMMPFVGIGIIACNSGSNTTTTVYEQPAPICNFGGSTYSDSSANSSKSALKVANGCNPPESSLITQLVVGISGTSNPESAQKSTYCTGTPIGDGTWVLTAAHCLITGDAKPALGWLSNDITNPADIYLWQGSNLKKPSGNPVSVAAVYVHSAYSPQSMGSGITPPADIAILKVNNTYPLTALLNTNSGLAQYTMLWLTGFGTTEYKNMSGILFYRQIYYSTNLSPFVAGNPNVGELYTVGSIPVDDYVWKFVGPGDSGGGDFIYANNKFSIVGVHSWSLLNPGTYGPLPTAYGVDTSVSYYNSWINNVINGTPVDYVVRN</sequence>
<name>A0A2I7N3D2_9NEIS</name>
<dbReference type="PANTHER" id="PTHR24276:SF98">
    <property type="entry name" value="FI18310P1-RELATED"/>
    <property type="match status" value="1"/>
</dbReference>
<dbReference type="InterPro" id="IPR009003">
    <property type="entry name" value="Peptidase_S1_PA"/>
</dbReference>
<keyword evidence="5" id="KW-1185">Reference proteome</keyword>
<feature type="chain" id="PRO_5014409840" description="Peptidase S1 domain-containing protein" evidence="2">
    <location>
        <begin position="18"/>
        <end position="331"/>
    </location>
</feature>
<dbReference type="InterPro" id="IPR018114">
    <property type="entry name" value="TRYPSIN_HIS"/>
</dbReference>
<reference evidence="5" key="1">
    <citation type="submission" date="2017-11" db="EMBL/GenBank/DDBJ databases">
        <authorList>
            <person name="Chan K.G."/>
            <person name="Lee L.S."/>
        </authorList>
    </citation>
    <scope>NUCLEOTIDE SEQUENCE [LARGE SCALE GENOMIC DNA]</scope>
    <source>
        <strain evidence="5">DSM 100970</strain>
    </source>
</reference>
<organism evidence="4 5">
    <name type="scientific">Aquella oligotrophica</name>
    <dbReference type="NCBI Taxonomy" id="2067065"/>
    <lineage>
        <taxon>Bacteria</taxon>
        <taxon>Pseudomonadati</taxon>
        <taxon>Pseudomonadota</taxon>
        <taxon>Betaproteobacteria</taxon>
        <taxon>Neisseriales</taxon>
        <taxon>Neisseriaceae</taxon>
        <taxon>Aquella</taxon>
    </lineage>
</organism>
<feature type="domain" description="Peptidase S1" evidence="3">
    <location>
        <begin position="43"/>
        <end position="321"/>
    </location>
</feature>
<dbReference type="SUPFAM" id="SSF50494">
    <property type="entry name" value="Trypsin-like serine proteases"/>
    <property type="match status" value="1"/>
</dbReference>